<comment type="caution">
    <text evidence="2">The sequence shown here is derived from an EMBL/GenBank/DDBJ whole genome shotgun (WGS) entry which is preliminary data.</text>
</comment>
<feature type="region of interest" description="Disordered" evidence="1">
    <location>
        <begin position="61"/>
        <end position="144"/>
    </location>
</feature>
<name>A0AAW1L8S7_POPJA</name>
<proteinExistence type="predicted"/>
<feature type="compositionally biased region" description="Basic and acidic residues" evidence="1">
    <location>
        <begin position="111"/>
        <end position="144"/>
    </location>
</feature>
<feature type="compositionally biased region" description="Polar residues" evidence="1">
    <location>
        <begin position="75"/>
        <end position="90"/>
    </location>
</feature>
<sequence length="144" mass="15897">MCQTAEIAVQEFSVSGIYLFSLHVFADADYLPASNKAVEELEERTAALPISIIEPLSTSIANDGDTSLHDEQPGLLSSSNRSEQSGTTRVTPFDIDDSRSTIIPGSAYKKGSHEAEHTKAKKQEEKESRVKVKTKEKLKLREKM</sequence>
<evidence type="ECO:0000313" key="3">
    <source>
        <dbReference type="Proteomes" id="UP001458880"/>
    </source>
</evidence>
<dbReference type="EMBL" id="JASPKY010000133">
    <property type="protein sequence ID" value="KAK9731377.1"/>
    <property type="molecule type" value="Genomic_DNA"/>
</dbReference>
<gene>
    <name evidence="2" type="ORF">QE152_g13705</name>
</gene>
<dbReference type="AlphaFoldDB" id="A0AAW1L8S7"/>
<keyword evidence="3" id="KW-1185">Reference proteome</keyword>
<evidence type="ECO:0000256" key="1">
    <source>
        <dbReference type="SAM" id="MobiDB-lite"/>
    </source>
</evidence>
<evidence type="ECO:0000313" key="2">
    <source>
        <dbReference type="EMBL" id="KAK9731377.1"/>
    </source>
</evidence>
<reference evidence="2 3" key="1">
    <citation type="journal article" date="2024" name="BMC Genomics">
        <title>De novo assembly and annotation of Popillia japonica's genome with initial clues to its potential as an invasive pest.</title>
        <authorList>
            <person name="Cucini C."/>
            <person name="Boschi S."/>
            <person name="Funari R."/>
            <person name="Cardaioli E."/>
            <person name="Iannotti N."/>
            <person name="Marturano G."/>
            <person name="Paoli F."/>
            <person name="Bruttini M."/>
            <person name="Carapelli A."/>
            <person name="Frati F."/>
            <person name="Nardi F."/>
        </authorList>
    </citation>
    <scope>NUCLEOTIDE SEQUENCE [LARGE SCALE GENOMIC DNA]</scope>
    <source>
        <strain evidence="2">DMR45628</strain>
    </source>
</reference>
<protein>
    <submittedName>
        <fullName evidence="2">Uncharacterized protein</fullName>
    </submittedName>
</protein>
<accession>A0AAW1L8S7</accession>
<organism evidence="2 3">
    <name type="scientific">Popillia japonica</name>
    <name type="common">Japanese beetle</name>
    <dbReference type="NCBI Taxonomy" id="7064"/>
    <lineage>
        <taxon>Eukaryota</taxon>
        <taxon>Metazoa</taxon>
        <taxon>Ecdysozoa</taxon>
        <taxon>Arthropoda</taxon>
        <taxon>Hexapoda</taxon>
        <taxon>Insecta</taxon>
        <taxon>Pterygota</taxon>
        <taxon>Neoptera</taxon>
        <taxon>Endopterygota</taxon>
        <taxon>Coleoptera</taxon>
        <taxon>Polyphaga</taxon>
        <taxon>Scarabaeiformia</taxon>
        <taxon>Scarabaeidae</taxon>
        <taxon>Rutelinae</taxon>
        <taxon>Popillia</taxon>
    </lineage>
</organism>
<dbReference type="Proteomes" id="UP001458880">
    <property type="component" value="Unassembled WGS sequence"/>
</dbReference>